<accession>A0A0D3IL96</accession>
<organism evidence="3 4">
    <name type="scientific">Emiliania huxleyi (strain CCMP1516)</name>
    <dbReference type="NCBI Taxonomy" id="280463"/>
    <lineage>
        <taxon>Eukaryota</taxon>
        <taxon>Haptista</taxon>
        <taxon>Haptophyta</taxon>
        <taxon>Prymnesiophyceae</taxon>
        <taxon>Isochrysidales</taxon>
        <taxon>Noelaerhabdaceae</taxon>
        <taxon>Emiliania</taxon>
    </lineage>
</organism>
<dbReference type="InterPro" id="IPR003609">
    <property type="entry name" value="Pan_app"/>
</dbReference>
<dbReference type="Proteomes" id="UP000013827">
    <property type="component" value="Unassembled WGS sequence"/>
</dbReference>
<reference evidence="4" key="1">
    <citation type="journal article" date="2013" name="Nature">
        <title>Pan genome of the phytoplankton Emiliania underpins its global distribution.</title>
        <authorList>
            <person name="Read B.A."/>
            <person name="Kegel J."/>
            <person name="Klute M.J."/>
            <person name="Kuo A."/>
            <person name="Lefebvre S.C."/>
            <person name="Maumus F."/>
            <person name="Mayer C."/>
            <person name="Miller J."/>
            <person name="Monier A."/>
            <person name="Salamov A."/>
            <person name="Young J."/>
            <person name="Aguilar M."/>
            <person name="Claverie J.M."/>
            <person name="Frickenhaus S."/>
            <person name="Gonzalez K."/>
            <person name="Herman E.K."/>
            <person name="Lin Y.C."/>
            <person name="Napier J."/>
            <person name="Ogata H."/>
            <person name="Sarno A.F."/>
            <person name="Shmutz J."/>
            <person name="Schroeder D."/>
            <person name="de Vargas C."/>
            <person name="Verret F."/>
            <person name="von Dassow P."/>
            <person name="Valentin K."/>
            <person name="Van de Peer Y."/>
            <person name="Wheeler G."/>
            <person name="Dacks J.B."/>
            <person name="Delwiche C.F."/>
            <person name="Dyhrman S.T."/>
            <person name="Glockner G."/>
            <person name="John U."/>
            <person name="Richards T."/>
            <person name="Worden A.Z."/>
            <person name="Zhang X."/>
            <person name="Grigoriev I.V."/>
            <person name="Allen A.E."/>
            <person name="Bidle K."/>
            <person name="Borodovsky M."/>
            <person name="Bowler C."/>
            <person name="Brownlee C."/>
            <person name="Cock J.M."/>
            <person name="Elias M."/>
            <person name="Gladyshev V.N."/>
            <person name="Groth M."/>
            <person name="Guda C."/>
            <person name="Hadaegh A."/>
            <person name="Iglesias-Rodriguez M.D."/>
            <person name="Jenkins J."/>
            <person name="Jones B.M."/>
            <person name="Lawson T."/>
            <person name="Leese F."/>
            <person name="Lindquist E."/>
            <person name="Lobanov A."/>
            <person name="Lomsadze A."/>
            <person name="Malik S.B."/>
            <person name="Marsh M.E."/>
            <person name="Mackinder L."/>
            <person name="Mock T."/>
            <person name="Mueller-Roeber B."/>
            <person name="Pagarete A."/>
            <person name="Parker M."/>
            <person name="Probert I."/>
            <person name="Quesneville H."/>
            <person name="Raines C."/>
            <person name="Rensing S.A."/>
            <person name="Riano-Pachon D.M."/>
            <person name="Richier S."/>
            <person name="Rokitta S."/>
            <person name="Shiraiwa Y."/>
            <person name="Soanes D.M."/>
            <person name="van der Giezen M."/>
            <person name="Wahlund T.M."/>
            <person name="Williams B."/>
            <person name="Wilson W."/>
            <person name="Wolfe G."/>
            <person name="Wurch L.L."/>
        </authorList>
    </citation>
    <scope>NUCLEOTIDE SEQUENCE</scope>
</reference>
<dbReference type="Pfam" id="PF00059">
    <property type="entry name" value="Lectin_C"/>
    <property type="match status" value="1"/>
</dbReference>
<dbReference type="InterPro" id="IPR016186">
    <property type="entry name" value="C-type_lectin-like/link_sf"/>
</dbReference>
<dbReference type="RefSeq" id="XP_005764460.1">
    <property type="nucleotide sequence ID" value="XM_005764403.1"/>
</dbReference>
<dbReference type="HOGENOM" id="CLU_257843_0_0_1"/>
<evidence type="ECO:0000313" key="4">
    <source>
        <dbReference type="Proteomes" id="UP000013827"/>
    </source>
</evidence>
<dbReference type="eggNOG" id="KOG4628">
    <property type="taxonomic scope" value="Eukaryota"/>
</dbReference>
<dbReference type="Pfam" id="PF02225">
    <property type="entry name" value="PA"/>
    <property type="match status" value="1"/>
</dbReference>
<dbReference type="Gene3D" id="3.50.30.30">
    <property type="match status" value="1"/>
</dbReference>
<proteinExistence type="predicted"/>
<keyword evidence="4" id="KW-1185">Reference proteome</keyword>
<protein>
    <recommendedName>
        <fullName evidence="2">C-type lectin domain-containing protein</fullName>
    </recommendedName>
</protein>
<reference evidence="3" key="2">
    <citation type="submission" date="2024-10" db="UniProtKB">
        <authorList>
            <consortium name="EnsemblProtists"/>
        </authorList>
    </citation>
    <scope>IDENTIFICATION</scope>
</reference>
<evidence type="ECO:0000313" key="3">
    <source>
        <dbReference type="EnsemblProtists" id="EOD12031"/>
    </source>
</evidence>
<evidence type="ECO:0000256" key="1">
    <source>
        <dbReference type="SAM" id="MobiDB-lite"/>
    </source>
</evidence>
<dbReference type="Gene3D" id="3.10.100.10">
    <property type="entry name" value="Mannose-Binding Protein A, subunit A"/>
    <property type="match status" value="1"/>
</dbReference>
<evidence type="ECO:0000259" key="2">
    <source>
        <dbReference type="PROSITE" id="PS50041"/>
    </source>
</evidence>
<dbReference type="SMART" id="SM00034">
    <property type="entry name" value="CLECT"/>
    <property type="match status" value="1"/>
</dbReference>
<sequence>MGDPDLYISKGRTQPTEEEHGWRAVSPGAGAIRVDSGDPDWCGFCTYTIGVLTPQTASAYSVVASTGAKGTVLEDSKPMLRVIPAGDGENYRLYVPGQGEQRGLVSITVSATAISGGVRLFANTTGWPNATHHQWASDPSQPAEAGAGARLHLDDEWPFYLRECVSSSPNCVLYLRAEAVGTTDASISIVAQIERPDSGLLIDFAHFKPGGKRKRWSDAESSCSSSFDTQGGHLARIANEDEQALVQRLCTKQDSGERGCWIGFTDPANETVWAWSDGDDPQWPTTYTNWAPGEPNGGLTESTDAASMYAAGPNVGKWKDTWAEPPQKRHYVCRVDERKPHVFGSAAFGPSLPTTPLLTALVLADPPTACEPIKLTRGPSGEPVKAPLNKTKMTVLIKRGDCDFVVKARNAQAAGASAALIYDWVSGPILTMIAGDNDASDIDIPSIIITKERGTDLATRLKNYINSRLYATLRLPLERDVALSAGIPLQGHLEPQGYTLHRLTVSHASRILISVSASSATGDIDLYVSSDGTPPTTTHYGWAASALGADFLELRPDEEGYVGGDATPGTYIIGAYNAGGDEATYTIVATVGGTPILAPAGTPLYGRAALGEPMLYRYLHAPGKNASALQMAVAALSGNPDLCVSRKASAMEKLPLLSGATDVAAREAAQKETEAFRAAIAEHCTWHRALDGVGTLTVRHDEPEGGPGWYYAAVFTDDASAQFTFTARVVDGKAVPLEPNQPASGGAPTGGWSYYALNLGDDSGRPVEEVSLVLSATLGEPDLFVSFKYPWDLFGEKLPGRADAEHDAAKVGEQGAYSLTLLASDLGTATRLLIGVQAEGTPCAFSLAATVTRRAAKGEGSGGSWGFPPASPPPPSLEPVLRLLPATPMVMDVSDAGVKNFEYVVPSPSTDLELVVTPLGGEWESDRPPQSLLPPKLLAVTGDPNEGRATPAHHDFPPQRTLESSTVRDASERNVDARGSWTYKLVQSSKRCRAAHTDLGTASSAQDCAAKCRASADGCAYFTYGHRGGNCHAEHTTSSACPEGLERADNLELYALFPPWDEATSLRIAAQDAAPASCAAASGGAGCVLHAAVICDAPPCHFSVVAAPADQPIKLVGQAQRRVRLANEWAYFSVHVGQDATNVVLTMRVESGSPSLCVVETVDTADDSSPDWEDSGNWEDGACPQAHPARAADPKLVLQQSEVAADAWLKRSDGDGSFFTLELRPSDKRWCTSCSILLAAASPEAASTFTLTAAIGGVSPAGGGGRGGGGRARGGGGRCVGHRGCRARGRGESGGESSPMGEKGPLDGVPGMHGVCADPPPVGMRAGQRTGRGHTSGGVALPDSQSRFG</sequence>
<dbReference type="SUPFAM" id="SSF52025">
    <property type="entry name" value="PA domain"/>
    <property type="match status" value="1"/>
</dbReference>
<dbReference type="GeneID" id="17258184"/>
<dbReference type="InterPro" id="IPR003137">
    <property type="entry name" value="PA_domain"/>
</dbReference>
<dbReference type="eggNOG" id="KOG4297">
    <property type="taxonomic scope" value="Eukaryota"/>
</dbReference>
<dbReference type="EnsemblProtists" id="EOD12031">
    <property type="protein sequence ID" value="EOD12031"/>
    <property type="gene ID" value="EMIHUDRAFT_425245"/>
</dbReference>
<dbReference type="InterPro" id="IPR016187">
    <property type="entry name" value="CTDL_fold"/>
</dbReference>
<feature type="region of interest" description="Disordered" evidence="1">
    <location>
        <begin position="923"/>
        <end position="973"/>
    </location>
</feature>
<dbReference type="SUPFAM" id="SSF56436">
    <property type="entry name" value="C-type lectin-like"/>
    <property type="match status" value="1"/>
</dbReference>
<name>A0A0D3IL96_EMIH1</name>
<dbReference type="InterPro" id="IPR046450">
    <property type="entry name" value="PA_dom_sf"/>
</dbReference>
<dbReference type="InterPro" id="IPR001304">
    <property type="entry name" value="C-type_lectin-like"/>
</dbReference>
<feature type="region of interest" description="Disordered" evidence="1">
    <location>
        <begin position="1285"/>
        <end position="1349"/>
    </location>
</feature>
<dbReference type="Pfam" id="PF00024">
    <property type="entry name" value="PAN_1"/>
    <property type="match status" value="1"/>
</dbReference>
<feature type="domain" description="C-type lectin" evidence="2">
    <location>
        <begin position="213"/>
        <end position="320"/>
    </location>
</feature>
<feature type="region of interest" description="Disordered" evidence="1">
    <location>
        <begin position="1"/>
        <end position="20"/>
    </location>
</feature>
<dbReference type="Gene3D" id="2.60.120.380">
    <property type="match status" value="1"/>
</dbReference>
<dbReference type="CDD" id="cd00037">
    <property type="entry name" value="CLECT"/>
    <property type="match status" value="1"/>
</dbReference>
<dbReference type="PaxDb" id="2903-EOD12031"/>
<dbReference type="PANTHER" id="PTHR22803">
    <property type="entry name" value="MANNOSE, PHOSPHOLIPASE, LECTIN RECEPTOR RELATED"/>
    <property type="match status" value="1"/>
</dbReference>
<dbReference type="InterPro" id="IPR050111">
    <property type="entry name" value="C-type_lectin/snaclec_domain"/>
</dbReference>
<dbReference type="KEGG" id="ehx:EMIHUDRAFT_425245"/>
<dbReference type="PROSITE" id="PS50041">
    <property type="entry name" value="C_TYPE_LECTIN_2"/>
    <property type="match status" value="1"/>
</dbReference>